<reference evidence="1 2" key="1">
    <citation type="submission" date="2017-12" db="EMBL/GenBank/DDBJ databases">
        <authorList>
            <person name="Hurst M.R.H."/>
        </authorList>
    </citation>
    <scope>NUCLEOTIDE SEQUENCE [LARGE SCALE GENOMIC DNA]</scope>
    <source>
        <strain evidence="1 2">SY-3-19</strain>
    </source>
</reference>
<organism evidence="1 2">
    <name type="scientific">Hyphococcus luteus</name>
    <dbReference type="NCBI Taxonomy" id="2058213"/>
    <lineage>
        <taxon>Bacteria</taxon>
        <taxon>Pseudomonadati</taxon>
        <taxon>Pseudomonadota</taxon>
        <taxon>Alphaproteobacteria</taxon>
        <taxon>Parvularculales</taxon>
        <taxon>Parvularculaceae</taxon>
        <taxon>Hyphococcus</taxon>
    </lineage>
</organism>
<evidence type="ECO:0000313" key="2">
    <source>
        <dbReference type="Proteomes" id="UP000239504"/>
    </source>
</evidence>
<evidence type="ECO:0000313" key="1">
    <source>
        <dbReference type="EMBL" id="PQA86587.1"/>
    </source>
</evidence>
<dbReference type="Proteomes" id="UP000239504">
    <property type="component" value="Unassembled WGS sequence"/>
</dbReference>
<comment type="caution">
    <text evidence="1">The sequence shown here is derived from an EMBL/GenBank/DDBJ whole genome shotgun (WGS) entry which is preliminary data.</text>
</comment>
<name>A0A2S7K262_9PROT</name>
<sequence length="245" mass="27381">MTNTALLNNVDHADLRVIARHSAAFGDNINQALVFPSEYVEVQREYPIFFRKDANGEYQSLALLGLDEDENLFLDEAGWNARYVPATHARGPFLIGLQRGETAEQGGEPMIRVDLDHPRVSDTEEGEPVFLPQGGNAPYLERVIRALRIIHQGADFSKRMFAAFEECDLLELITVEIKLSDTELVKIPDRYTISQQRLGQLSGDKLESLAQSGFLYAAFLTVASLGNVSRLIEMKNRKRAGQSSL</sequence>
<keyword evidence="2" id="KW-1185">Reference proteome</keyword>
<dbReference type="Pfam" id="PF07277">
    <property type="entry name" value="SapC"/>
    <property type="match status" value="1"/>
</dbReference>
<proteinExistence type="predicted"/>
<dbReference type="EMBL" id="PJCH01000015">
    <property type="protein sequence ID" value="PQA86587.1"/>
    <property type="molecule type" value="Genomic_DNA"/>
</dbReference>
<dbReference type="OrthoDB" id="8888710at2"/>
<protein>
    <submittedName>
        <fullName evidence="1">Peptide ABC transporter permease</fullName>
    </submittedName>
</protein>
<gene>
    <name evidence="1" type="ORF">CW354_17105</name>
</gene>
<dbReference type="InterPro" id="IPR010836">
    <property type="entry name" value="SapC"/>
</dbReference>
<dbReference type="AlphaFoldDB" id="A0A2S7K262"/>
<accession>A0A2S7K262</accession>